<dbReference type="Proteomes" id="UP000467840">
    <property type="component" value="Chromosome 6"/>
</dbReference>
<sequence>MKLEQEQRVTFLKMEQEQMFTRIESLLTSLVRGKGAADEAEASTPTPTVVKLPNFDGVDPVGYLARVEQYFAINNTLEEFKVQLALDCMEGPALHWMRWLRHHTVDISWLQLTQEPLHCYGGHMRANPYERLPEKNSVDFIRKTMQMHEDTFKQQVIHQDCSVILIQESNEETEELEEADAATCGRRHITAVSTAIDDDRAAGARSFIPLKGNYKMSIHGPDRESEAELTLSIGGSSSKKTIMSTNQELGFSEQMHKRMKELDSPSSIKSGKGGYCSNLTTPMSSSSATFDNERKKPHWLFQGLRLNMTV</sequence>
<dbReference type="AlphaFoldDB" id="A0A6A6MZD7"/>
<evidence type="ECO:0008006" key="3">
    <source>
        <dbReference type="Google" id="ProtNLM"/>
    </source>
</evidence>
<comment type="caution">
    <text evidence="1">The sequence shown here is derived from an EMBL/GenBank/DDBJ whole genome shotgun (WGS) entry which is preliminary data.</text>
</comment>
<keyword evidence="2" id="KW-1185">Reference proteome</keyword>
<evidence type="ECO:0000313" key="1">
    <source>
        <dbReference type="EMBL" id="KAF2317189.1"/>
    </source>
</evidence>
<reference evidence="1 2" key="1">
    <citation type="journal article" date="2020" name="Mol. Plant">
        <title>The Chromosome-Based Rubber Tree Genome Provides New Insights into Spurge Genome Evolution and Rubber Biosynthesis.</title>
        <authorList>
            <person name="Liu J."/>
            <person name="Shi C."/>
            <person name="Shi C.C."/>
            <person name="Li W."/>
            <person name="Zhang Q.J."/>
            <person name="Zhang Y."/>
            <person name="Li K."/>
            <person name="Lu H.F."/>
            <person name="Shi C."/>
            <person name="Zhu S.T."/>
            <person name="Xiao Z.Y."/>
            <person name="Nan H."/>
            <person name="Yue Y."/>
            <person name="Zhu X.G."/>
            <person name="Wu Y."/>
            <person name="Hong X.N."/>
            <person name="Fan G.Y."/>
            <person name="Tong Y."/>
            <person name="Zhang D."/>
            <person name="Mao C.L."/>
            <person name="Liu Y.L."/>
            <person name="Hao S.J."/>
            <person name="Liu W.Q."/>
            <person name="Lv M.Q."/>
            <person name="Zhang H.B."/>
            <person name="Liu Y."/>
            <person name="Hu-Tang G.R."/>
            <person name="Wang J.P."/>
            <person name="Wang J.H."/>
            <person name="Sun Y.H."/>
            <person name="Ni S.B."/>
            <person name="Chen W.B."/>
            <person name="Zhang X.C."/>
            <person name="Jiao Y.N."/>
            <person name="Eichler E.E."/>
            <person name="Li G.H."/>
            <person name="Liu X."/>
            <person name="Gao L.Z."/>
        </authorList>
    </citation>
    <scope>NUCLEOTIDE SEQUENCE [LARGE SCALE GENOMIC DNA]</scope>
    <source>
        <strain evidence="2">cv. GT1</strain>
        <tissue evidence="1">Leaf</tissue>
    </source>
</reference>
<dbReference type="EMBL" id="JAAGAX010000004">
    <property type="protein sequence ID" value="KAF2317189.1"/>
    <property type="molecule type" value="Genomic_DNA"/>
</dbReference>
<organism evidence="1 2">
    <name type="scientific">Hevea brasiliensis</name>
    <name type="common">Para rubber tree</name>
    <name type="synonym">Siphonia brasiliensis</name>
    <dbReference type="NCBI Taxonomy" id="3981"/>
    <lineage>
        <taxon>Eukaryota</taxon>
        <taxon>Viridiplantae</taxon>
        <taxon>Streptophyta</taxon>
        <taxon>Embryophyta</taxon>
        <taxon>Tracheophyta</taxon>
        <taxon>Spermatophyta</taxon>
        <taxon>Magnoliopsida</taxon>
        <taxon>eudicotyledons</taxon>
        <taxon>Gunneridae</taxon>
        <taxon>Pentapetalae</taxon>
        <taxon>rosids</taxon>
        <taxon>fabids</taxon>
        <taxon>Malpighiales</taxon>
        <taxon>Euphorbiaceae</taxon>
        <taxon>Crotonoideae</taxon>
        <taxon>Micrandreae</taxon>
        <taxon>Hevea</taxon>
    </lineage>
</organism>
<evidence type="ECO:0000313" key="2">
    <source>
        <dbReference type="Proteomes" id="UP000467840"/>
    </source>
</evidence>
<proteinExistence type="predicted"/>
<gene>
    <name evidence="1" type="ORF">GH714_015884</name>
</gene>
<accession>A0A6A6MZD7</accession>
<name>A0A6A6MZD7_HEVBR</name>
<protein>
    <recommendedName>
        <fullName evidence="3">Retrotransposon gag domain-containing protein</fullName>
    </recommendedName>
</protein>